<keyword evidence="5" id="KW-1185">Reference proteome</keyword>
<feature type="domain" description="3'-5' exonuclease" evidence="3">
    <location>
        <begin position="95"/>
        <end position="268"/>
    </location>
</feature>
<dbReference type="AlphaFoldDB" id="A0AAE0CE47"/>
<dbReference type="PANTHER" id="PTHR13620">
    <property type="entry name" value="3-5 EXONUCLEASE"/>
    <property type="match status" value="1"/>
</dbReference>
<dbReference type="Gene3D" id="3.30.420.10">
    <property type="entry name" value="Ribonuclease H-like superfamily/Ribonuclease H"/>
    <property type="match status" value="1"/>
</dbReference>
<evidence type="ECO:0000256" key="2">
    <source>
        <dbReference type="ARBA" id="ARBA00022801"/>
    </source>
</evidence>
<dbReference type="InterPro" id="IPR002562">
    <property type="entry name" value="3'-5'_exonuclease_dom"/>
</dbReference>
<dbReference type="InterPro" id="IPR036397">
    <property type="entry name" value="RNaseH_sf"/>
</dbReference>
<keyword evidence="2" id="KW-0378">Hydrolase</keyword>
<sequence length="268" mass="30356">MAANFRSALNQGIQQYGLRPPEWTFTTPEPQRWQVTLRLDPYLPVTSCSCPGKAAAKEDACRQLLQAHSELSQPPRKKEGSIPWTCILDGCLELVQNVRRVFSEEDLRAISSPVGVDCEGVCTESERAQLAQISLFDGKQAWVLGRQAYVESRDILTRFFGDESTIKVFCDRDADRRMLSPLFDEIVNTKDVQLMQLEGWKPPAFGNRRSLVNIWEKCTGSLGLYFKDKTLTVSAWDSSQLSDEQLRYAIADVYATYRCYQILTPPTA</sequence>
<name>A0AAE0CE47_9CHLO</name>
<dbReference type="SUPFAM" id="SSF54768">
    <property type="entry name" value="dsRNA-binding domain-like"/>
    <property type="match status" value="1"/>
</dbReference>
<dbReference type="Pfam" id="PF01612">
    <property type="entry name" value="DNA_pol_A_exo1"/>
    <property type="match status" value="1"/>
</dbReference>
<gene>
    <name evidence="4" type="ORF">CYMTET_37392</name>
</gene>
<reference evidence="4 5" key="1">
    <citation type="journal article" date="2015" name="Genome Biol. Evol.">
        <title>Comparative Genomics of a Bacterivorous Green Alga Reveals Evolutionary Causalities and Consequences of Phago-Mixotrophic Mode of Nutrition.</title>
        <authorList>
            <person name="Burns J.A."/>
            <person name="Paasch A."/>
            <person name="Narechania A."/>
            <person name="Kim E."/>
        </authorList>
    </citation>
    <scope>NUCLEOTIDE SEQUENCE [LARGE SCALE GENOMIC DNA]</scope>
    <source>
        <strain evidence="4 5">PLY_AMNH</strain>
    </source>
</reference>
<dbReference type="GO" id="GO:0005737">
    <property type="term" value="C:cytoplasm"/>
    <property type="evidence" value="ECO:0007669"/>
    <property type="project" value="TreeGrafter"/>
</dbReference>
<organism evidence="4 5">
    <name type="scientific">Cymbomonas tetramitiformis</name>
    <dbReference type="NCBI Taxonomy" id="36881"/>
    <lineage>
        <taxon>Eukaryota</taxon>
        <taxon>Viridiplantae</taxon>
        <taxon>Chlorophyta</taxon>
        <taxon>Pyramimonadophyceae</taxon>
        <taxon>Pyramimonadales</taxon>
        <taxon>Pyramimonadaceae</taxon>
        <taxon>Cymbomonas</taxon>
    </lineage>
</organism>
<keyword evidence="1" id="KW-0540">Nuclease</keyword>
<dbReference type="InterPro" id="IPR051132">
    <property type="entry name" value="3-5_Exonuclease_domain"/>
</dbReference>
<evidence type="ECO:0000256" key="1">
    <source>
        <dbReference type="ARBA" id="ARBA00022722"/>
    </source>
</evidence>
<proteinExistence type="predicted"/>
<dbReference type="PANTHER" id="PTHR13620:SF104">
    <property type="entry name" value="EXONUCLEASE 3'-5' DOMAIN-CONTAINING PROTEIN 2"/>
    <property type="match status" value="1"/>
</dbReference>
<dbReference type="SMART" id="SM00474">
    <property type="entry name" value="35EXOc"/>
    <property type="match status" value="1"/>
</dbReference>
<evidence type="ECO:0000259" key="3">
    <source>
        <dbReference type="SMART" id="SM00474"/>
    </source>
</evidence>
<dbReference type="GO" id="GO:0003676">
    <property type="term" value="F:nucleic acid binding"/>
    <property type="evidence" value="ECO:0007669"/>
    <property type="project" value="InterPro"/>
</dbReference>
<protein>
    <recommendedName>
        <fullName evidence="3">3'-5' exonuclease domain-containing protein</fullName>
    </recommendedName>
</protein>
<dbReference type="GO" id="GO:0005634">
    <property type="term" value="C:nucleus"/>
    <property type="evidence" value="ECO:0007669"/>
    <property type="project" value="TreeGrafter"/>
</dbReference>
<accession>A0AAE0CE47</accession>
<evidence type="ECO:0000313" key="5">
    <source>
        <dbReference type="Proteomes" id="UP001190700"/>
    </source>
</evidence>
<dbReference type="EMBL" id="LGRX02024847">
    <property type="protein sequence ID" value="KAK3253393.1"/>
    <property type="molecule type" value="Genomic_DNA"/>
</dbReference>
<dbReference type="GO" id="GO:0008408">
    <property type="term" value="F:3'-5' exonuclease activity"/>
    <property type="evidence" value="ECO:0007669"/>
    <property type="project" value="InterPro"/>
</dbReference>
<evidence type="ECO:0000313" key="4">
    <source>
        <dbReference type="EMBL" id="KAK3253393.1"/>
    </source>
</evidence>
<dbReference type="Proteomes" id="UP001190700">
    <property type="component" value="Unassembled WGS sequence"/>
</dbReference>
<dbReference type="InterPro" id="IPR012337">
    <property type="entry name" value="RNaseH-like_sf"/>
</dbReference>
<comment type="caution">
    <text evidence="4">The sequence shown here is derived from an EMBL/GenBank/DDBJ whole genome shotgun (WGS) entry which is preliminary data.</text>
</comment>
<dbReference type="GO" id="GO:0006139">
    <property type="term" value="P:nucleobase-containing compound metabolic process"/>
    <property type="evidence" value="ECO:0007669"/>
    <property type="project" value="InterPro"/>
</dbReference>
<dbReference type="SUPFAM" id="SSF53098">
    <property type="entry name" value="Ribonuclease H-like"/>
    <property type="match status" value="1"/>
</dbReference>